<keyword evidence="4 9" id="KW-0167">Capsid protein</keyword>
<evidence type="ECO:0000259" key="8">
    <source>
        <dbReference type="Pfam" id="PF00729"/>
    </source>
</evidence>
<protein>
    <recommendedName>
        <fullName evidence="3">Capsid protein</fullName>
    </recommendedName>
</protein>
<dbReference type="Pfam" id="PF00729">
    <property type="entry name" value="Viral_coat"/>
    <property type="match status" value="1"/>
</dbReference>
<keyword evidence="6" id="KW-1142">T=3 icosahedral capsid protein</keyword>
<proteinExistence type="inferred from homology"/>
<dbReference type="Gene3D" id="2.60.120.20">
    <property type="match status" value="1"/>
</dbReference>
<evidence type="ECO:0000256" key="2">
    <source>
        <dbReference type="ARBA" id="ARBA00007446"/>
    </source>
</evidence>
<evidence type="ECO:0000256" key="7">
    <source>
        <dbReference type="SAM" id="MobiDB-lite"/>
    </source>
</evidence>
<dbReference type="PRINTS" id="PR00233">
    <property type="entry name" value="ICOSAHEDRAL"/>
</dbReference>
<organism evidence="9">
    <name type="scientific">Pistacia sobemo-like virus</name>
    <dbReference type="NCBI Taxonomy" id="2794233"/>
    <lineage>
        <taxon>Viruses</taxon>
        <taxon>Riboviria</taxon>
        <taxon>Orthornavirae</taxon>
        <taxon>Pisuviricota</taxon>
        <taxon>Pisoniviricetes</taxon>
        <taxon>Sobelivirales</taxon>
        <taxon>Solemoviridae</taxon>
    </lineage>
</organism>
<dbReference type="InterPro" id="IPR000937">
    <property type="entry name" value="Capsid_prot_S-dom_vir"/>
</dbReference>
<evidence type="ECO:0000256" key="1">
    <source>
        <dbReference type="ARBA" id="ARBA00004328"/>
    </source>
</evidence>
<dbReference type="InterPro" id="IPR029053">
    <property type="entry name" value="Viral_coat"/>
</dbReference>
<evidence type="ECO:0000313" key="9">
    <source>
        <dbReference type="EMBL" id="QPL17789.1"/>
    </source>
</evidence>
<feature type="compositionally biased region" description="Low complexity" evidence="7">
    <location>
        <begin position="9"/>
        <end position="31"/>
    </location>
</feature>
<comment type="subcellular location">
    <subcellularLocation>
        <location evidence="1">Virion</location>
    </subcellularLocation>
</comment>
<reference evidence="9" key="1">
    <citation type="submission" date="2020-04" db="EMBL/GenBank/DDBJ databases">
        <title>Transcriptome data analysis revealed novel viruses for genus Pistacia in Iran, China, and Italy.</title>
        <authorList>
            <person name="Mohammadi M."/>
            <person name="Hosseini A."/>
            <person name="Nasrollanejad S."/>
        </authorList>
    </citation>
    <scope>NUCLEOTIDE SEQUENCE</scope>
    <source>
        <strain evidence="9">PisChn-B</strain>
    </source>
</reference>
<feature type="region of interest" description="Disordered" evidence="7">
    <location>
        <begin position="1"/>
        <end position="53"/>
    </location>
</feature>
<dbReference type="EMBL" id="MT334603">
    <property type="protein sequence ID" value="QPL17789.1"/>
    <property type="molecule type" value="Genomic_RNA"/>
</dbReference>
<accession>A0A7T0M7Y5</accession>
<dbReference type="GO" id="GO:0005198">
    <property type="term" value="F:structural molecule activity"/>
    <property type="evidence" value="ECO:0007669"/>
    <property type="project" value="InterPro"/>
</dbReference>
<sequence>MARKKGQKKTTVVERVVTRQTPRQQPMPNGNSRRRRRRNRSGGQSGAQEVSQPLSSGALLRNLVPRINGYQGPRTLIAHSELVIKVECKKDVEIYELAIIPDLGPWLRGVASCFSKYRWRSFKMVYVPTCPATEKGQFHMGYLYDTSDNAPSSLTEISNLDGYSTGPVWSGSVGALSLKGGRDYSGSIVSKADTTRTSLVWYPFTVQSRIEDAMKVDVVLGNSYSPFSIIIGTAGGENPAEGEDPAVVGGLYIVYEVELIEPIAPVLHSGMGLTAAKNARKHVVNSDRFLDFVEVPVL</sequence>
<dbReference type="SUPFAM" id="SSF88633">
    <property type="entry name" value="Positive stranded ssRNA viruses"/>
    <property type="match status" value="1"/>
</dbReference>
<comment type="similarity">
    <text evidence="2">Belongs to the icosahedral plant coat protein family.</text>
</comment>
<evidence type="ECO:0000256" key="5">
    <source>
        <dbReference type="ARBA" id="ARBA00022844"/>
    </source>
</evidence>
<name>A0A7T0M7Y5_9VIRU</name>
<feature type="domain" description="Icosahedral viral capsid protein S" evidence="8">
    <location>
        <begin position="51"/>
        <end position="264"/>
    </location>
</feature>
<evidence type="ECO:0000256" key="6">
    <source>
        <dbReference type="ARBA" id="ARBA00023060"/>
    </source>
</evidence>
<evidence type="ECO:0000256" key="3">
    <source>
        <dbReference type="ARBA" id="ARBA00018091"/>
    </source>
</evidence>
<keyword evidence="5" id="KW-0946">Virion</keyword>
<dbReference type="GO" id="GO:0039617">
    <property type="term" value="C:T=3 icosahedral viral capsid"/>
    <property type="evidence" value="ECO:0007669"/>
    <property type="project" value="UniProtKB-KW"/>
</dbReference>
<evidence type="ECO:0000256" key="4">
    <source>
        <dbReference type="ARBA" id="ARBA00022561"/>
    </source>
</evidence>